<name>A0ABT1JCA2_ACTCY</name>
<gene>
    <name evidence="2" type="ORF">G443_000392</name>
</gene>
<protein>
    <submittedName>
        <fullName evidence="2">Uncharacterized protein</fullName>
    </submittedName>
</protein>
<dbReference type="EMBL" id="AUBJ02000001">
    <property type="protein sequence ID" value="MCP2330122.1"/>
    <property type="molecule type" value="Genomic_DNA"/>
</dbReference>
<reference evidence="2 3" key="1">
    <citation type="submission" date="2013-07" db="EMBL/GenBank/DDBJ databases">
        <authorList>
            <consortium name="DOE Joint Genome Institute"/>
            <person name="Reeve W."/>
            <person name="Huntemann M."/>
            <person name="Han J."/>
            <person name="Chen A."/>
            <person name="Kyrpides N."/>
            <person name="Mavromatis K."/>
            <person name="Markowitz V."/>
            <person name="Palaniappan K."/>
            <person name="Ivanova N."/>
            <person name="Schaumberg A."/>
            <person name="Pati A."/>
            <person name="Liolios K."/>
            <person name="Nordberg H.P."/>
            <person name="Cantor M.N."/>
            <person name="Hua S.X."/>
            <person name="Woyke T."/>
        </authorList>
    </citation>
    <scope>NUCLEOTIDE SEQUENCE [LARGE SCALE GENOMIC DNA]</scope>
    <source>
        <strain evidence="2 3">DSM 43889</strain>
    </source>
</reference>
<dbReference type="Proteomes" id="UP000791080">
    <property type="component" value="Unassembled WGS sequence"/>
</dbReference>
<feature type="region of interest" description="Disordered" evidence="1">
    <location>
        <begin position="22"/>
        <end position="42"/>
    </location>
</feature>
<organism evidence="2 3">
    <name type="scientific">Actinoalloteichus caeruleus DSM 43889</name>
    <dbReference type="NCBI Taxonomy" id="1120930"/>
    <lineage>
        <taxon>Bacteria</taxon>
        <taxon>Bacillati</taxon>
        <taxon>Actinomycetota</taxon>
        <taxon>Actinomycetes</taxon>
        <taxon>Pseudonocardiales</taxon>
        <taxon>Pseudonocardiaceae</taxon>
        <taxon>Actinoalloteichus</taxon>
        <taxon>Actinoalloteichus cyanogriseus</taxon>
    </lineage>
</organism>
<reference evidence="2 3" key="2">
    <citation type="submission" date="2022-06" db="EMBL/GenBank/DDBJ databases">
        <title>Genomic Encyclopedia of Type Strains, Phase I: the one thousand microbial genomes (KMG-I) project.</title>
        <authorList>
            <person name="Kyrpides N."/>
        </authorList>
    </citation>
    <scope>NUCLEOTIDE SEQUENCE [LARGE SCALE GENOMIC DNA]</scope>
    <source>
        <strain evidence="2 3">DSM 43889</strain>
    </source>
</reference>
<evidence type="ECO:0000313" key="3">
    <source>
        <dbReference type="Proteomes" id="UP000791080"/>
    </source>
</evidence>
<sequence>MRGESTERPEIVRERMDAVTTVPDSELTATTGELTPQDPPRRKAHGWRTFLALDDHIGIDEWVRIGRRIFAVAESSSWWLGDWLLYGQVKYPDRYHRAIVETDLDYQTLRNYAWVAGKFPTHRRRTDLSFQHHAEVAALPPEEQDRWLERAARHSWSRNQLRNRLRAARSTTPGTRKASAARIAVKADPTQRRAWEEAAARASSDLEKWIAAVLDQAAGRELPSGDASGAQTIDGSTVG</sequence>
<evidence type="ECO:0000256" key="1">
    <source>
        <dbReference type="SAM" id="MobiDB-lite"/>
    </source>
</evidence>
<dbReference type="InterPro" id="IPR049735">
    <property type="entry name" value="NovE/LmbU-like"/>
</dbReference>
<accession>A0ABT1JCA2</accession>
<proteinExistence type="predicted"/>
<comment type="caution">
    <text evidence="2">The sequence shown here is derived from an EMBL/GenBank/DDBJ whole genome shotgun (WGS) entry which is preliminary data.</text>
</comment>
<dbReference type="NCBIfam" id="NF038070">
    <property type="entry name" value="LmbU_fam_TF"/>
    <property type="match status" value="1"/>
</dbReference>
<keyword evidence="3" id="KW-1185">Reference proteome</keyword>
<evidence type="ECO:0000313" key="2">
    <source>
        <dbReference type="EMBL" id="MCP2330122.1"/>
    </source>
</evidence>